<sequence length="232" mass="27205">MNNILLLLKRQFLRSLVSFVCSFISMKISRFNENSMHLYNFHYYYFKKNKYKSLTLGDFWNSFEGYLFLNLVQYNNFNQRLDSCIINGIMYYILNGTYIVPFASQLVLNTETTCLLLDPTWKILNNYVSSIPTVIIQNVRQPLVMLFVLTEDANIYNEFFDQFKNVLGYSISDSLTIVESDQGKALKKAANDQDMFHICCLRYLQVSLGRNIYSYQVGNLVKKPQIIIIQIQ</sequence>
<comment type="caution">
    <text evidence="1">The sequence shown here is derived from an EMBL/GenBank/DDBJ whole genome shotgun (WGS) entry which is preliminary data.</text>
</comment>
<reference evidence="1 2" key="1">
    <citation type="submission" date="2024-04" db="EMBL/GenBank/DDBJ databases">
        <title>Tritrichomonas musculus Genome.</title>
        <authorList>
            <person name="Alves-Ferreira E."/>
            <person name="Grigg M."/>
            <person name="Lorenzi H."/>
            <person name="Galac M."/>
        </authorList>
    </citation>
    <scope>NUCLEOTIDE SEQUENCE [LARGE SCALE GENOMIC DNA]</scope>
    <source>
        <strain evidence="1 2">EAF2021</strain>
    </source>
</reference>
<evidence type="ECO:0000313" key="1">
    <source>
        <dbReference type="EMBL" id="KAK8838324.1"/>
    </source>
</evidence>
<name>A0ABR2GWM3_9EUKA</name>
<dbReference type="EMBL" id="JAPFFF010000056">
    <property type="protein sequence ID" value="KAK8838324.1"/>
    <property type="molecule type" value="Genomic_DNA"/>
</dbReference>
<proteinExistence type="predicted"/>
<gene>
    <name evidence="1" type="ORF">M9Y10_035747</name>
</gene>
<accession>A0ABR2GWM3</accession>
<keyword evidence="2" id="KW-1185">Reference proteome</keyword>
<evidence type="ECO:0000313" key="2">
    <source>
        <dbReference type="Proteomes" id="UP001470230"/>
    </source>
</evidence>
<evidence type="ECO:0008006" key="3">
    <source>
        <dbReference type="Google" id="ProtNLM"/>
    </source>
</evidence>
<organism evidence="1 2">
    <name type="scientific">Tritrichomonas musculus</name>
    <dbReference type="NCBI Taxonomy" id="1915356"/>
    <lineage>
        <taxon>Eukaryota</taxon>
        <taxon>Metamonada</taxon>
        <taxon>Parabasalia</taxon>
        <taxon>Tritrichomonadida</taxon>
        <taxon>Tritrichomonadidae</taxon>
        <taxon>Tritrichomonas</taxon>
    </lineage>
</organism>
<protein>
    <recommendedName>
        <fullName evidence="3">MULE transposase domain-containing protein</fullName>
    </recommendedName>
</protein>
<dbReference type="Proteomes" id="UP001470230">
    <property type="component" value="Unassembled WGS sequence"/>
</dbReference>